<feature type="chain" id="PRO_5014604402" evidence="1">
    <location>
        <begin position="17"/>
        <end position="80"/>
    </location>
</feature>
<sequence length="80" mass="8799">MLFLSLSLSLLRYASLLLVAYVMKMLQNKSVASFGWLGSLSNNERKPRKVQKRILSGMVAGFCCTFSRGGTLLHTCHGGC</sequence>
<dbReference type="AlphaFoldDB" id="A0A2M4DBH9"/>
<evidence type="ECO:0000313" key="2">
    <source>
        <dbReference type="EMBL" id="MBW74932.1"/>
    </source>
</evidence>
<accession>A0A2M4DBH9</accession>
<feature type="signal peptide" evidence="1">
    <location>
        <begin position="1"/>
        <end position="16"/>
    </location>
</feature>
<name>A0A2M4DBH9_ANODA</name>
<organism evidence="2">
    <name type="scientific">Anopheles darlingi</name>
    <name type="common">Mosquito</name>
    <dbReference type="NCBI Taxonomy" id="43151"/>
    <lineage>
        <taxon>Eukaryota</taxon>
        <taxon>Metazoa</taxon>
        <taxon>Ecdysozoa</taxon>
        <taxon>Arthropoda</taxon>
        <taxon>Hexapoda</taxon>
        <taxon>Insecta</taxon>
        <taxon>Pterygota</taxon>
        <taxon>Neoptera</taxon>
        <taxon>Endopterygota</taxon>
        <taxon>Diptera</taxon>
        <taxon>Nematocera</taxon>
        <taxon>Culicoidea</taxon>
        <taxon>Culicidae</taxon>
        <taxon>Anophelinae</taxon>
        <taxon>Anopheles</taxon>
    </lineage>
</organism>
<reference evidence="2" key="1">
    <citation type="submission" date="2018-01" db="EMBL/GenBank/DDBJ databases">
        <title>An insight into the sialome of Amazonian anophelines.</title>
        <authorList>
            <person name="Ribeiro J.M."/>
            <person name="Scarpassa V."/>
            <person name="Calvo E."/>
        </authorList>
    </citation>
    <scope>NUCLEOTIDE SEQUENCE</scope>
</reference>
<keyword evidence="1" id="KW-0732">Signal</keyword>
<proteinExistence type="predicted"/>
<evidence type="ECO:0000256" key="1">
    <source>
        <dbReference type="SAM" id="SignalP"/>
    </source>
</evidence>
<protein>
    <submittedName>
        <fullName evidence="2">Putative secreted protein</fullName>
    </submittedName>
</protein>
<dbReference type="EMBL" id="GGFL01010754">
    <property type="protein sequence ID" value="MBW74932.1"/>
    <property type="molecule type" value="Transcribed_RNA"/>
</dbReference>